<proteinExistence type="predicted"/>
<keyword evidence="1" id="KW-0732">Signal</keyword>
<evidence type="ECO:0000313" key="2">
    <source>
        <dbReference type="EMBL" id="SEE85535.1"/>
    </source>
</evidence>
<dbReference type="Proteomes" id="UP000199220">
    <property type="component" value="Unassembled WGS sequence"/>
</dbReference>
<dbReference type="InterPro" id="IPR006311">
    <property type="entry name" value="TAT_signal"/>
</dbReference>
<reference evidence="3" key="1">
    <citation type="submission" date="2016-10" db="EMBL/GenBank/DDBJ databases">
        <authorList>
            <person name="Varghese N."/>
            <person name="Submissions S."/>
        </authorList>
    </citation>
    <scope>NUCLEOTIDE SEQUENCE [LARGE SCALE GENOMIC DNA]</scope>
    <source>
        <strain evidence="3">DSM 21368</strain>
    </source>
</reference>
<accession>A0A1H5M8A3</accession>
<name>A0A1H5M8A3_9MICO</name>
<evidence type="ECO:0000313" key="3">
    <source>
        <dbReference type="Proteomes" id="UP000199220"/>
    </source>
</evidence>
<evidence type="ECO:0000256" key="1">
    <source>
        <dbReference type="SAM" id="SignalP"/>
    </source>
</evidence>
<gene>
    <name evidence="2" type="ORF">SAMN04488554_3210</name>
</gene>
<feature type="signal peptide" evidence="1">
    <location>
        <begin position="1"/>
        <end position="31"/>
    </location>
</feature>
<feature type="chain" id="PRO_5038697600" evidence="1">
    <location>
        <begin position="32"/>
        <end position="360"/>
    </location>
</feature>
<organism evidence="2 3">
    <name type="scientific">Ruania alba</name>
    <dbReference type="NCBI Taxonomy" id="648782"/>
    <lineage>
        <taxon>Bacteria</taxon>
        <taxon>Bacillati</taxon>
        <taxon>Actinomycetota</taxon>
        <taxon>Actinomycetes</taxon>
        <taxon>Micrococcales</taxon>
        <taxon>Ruaniaceae</taxon>
        <taxon>Ruania</taxon>
    </lineage>
</organism>
<dbReference type="STRING" id="648782.SAMN04488554_3210"/>
<dbReference type="PROSITE" id="PS51318">
    <property type="entry name" value="TAT"/>
    <property type="match status" value="1"/>
</dbReference>
<dbReference type="EMBL" id="FNTX01000002">
    <property type="protein sequence ID" value="SEE85535.1"/>
    <property type="molecule type" value="Genomic_DNA"/>
</dbReference>
<sequence length="360" mass="40416">MSSTTRNHFTRRQVLTSAAGASIAGAIGAPAAAAAASAGSDASDRVPEFWYQDNNLGLGGNGMPPDLVSRYDALDTWQHARRAMHTFCFSQLGAGDNYADEVKYSPELLDKMVAAHSQSNFSFNVTQATTWWWHKYRDTGEIPDGPPDYSATINNLRQVRSAGFNLGDIMLQSVLTKPGPGRFKGYSVERRIQDVVEFYDQVKPEFPDVRIGIIDPWPLKVESTWLQDELRANGHELDFIHLDKPFDRIRLERDTPKGVITWDRMVEASEFVQNELGITFGLQCVDERAGNTSNNDFRKYTLEGLANYVAHGGTADRYILWPFFRYPDHSTPDDLGPLPPEGASHMRVFRELARGAARRR</sequence>
<keyword evidence="3" id="KW-1185">Reference proteome</keyword>
<dbReference type="AlphaFoldDB" id="A0A1H5M8A3"/>
<protein>
    <submittedName>
        <fullName evidence="2">Uncharacterized protein</fullName>
    </submittedName>
</protein>